<dbReference type="OrthoDB" id="2886949at2"/>
<keyword evidence="3" id="KW-1185">Reference proteome</keyword>
<evidence type="ECO:0000313" key="2">
    <source>
        <dbReference type="EMBL" id="PXX00387.1"/>
    </source>
</evidence>
<feature type="domain" description="Cupin type-2" evidence="1">
    <location>
        <begin position="43"/>
        <end position="109"/>
    </location>
</feature>
<name>A0A318H7K4_9MYCO</name>
<evidence type="ECO:0000259" key="1">
    <source>
        <dbReference type="Pfam" id="PF07883"/>
    </source>
</evidence>
<dbReference type="RefSeq" id="WP_110319780.1">
    <property type="nucleotide sequence ID" value="NZ_QJJU01000034.1"/>
</dbReference>
<accession>A0A318H7K4</accession>
<evidence type="ECO:0000313" key="3">
    <source>
        <dbReference type="Proteomes" id="UP000247781"/>
    </source>
</evidence>
<dbReference type="InterPro" id="IPR013096">
    <property type="entry name" value="Cupin_2"/>
</dbReference>
<organism evidence="2 3">
    <name type="scientific">Mycolicibacterium moriokaense</name>
    <dbReference type="NCBI Taxonomy" id="39691"/>
    <lineage>
        <taxon>Bacteria</taxon>
        <taxon>Bacillati</taxon>
        <taxon>Actinomycetota</taxon>
        <taxon>Actinomycetes</taxon>
        <taxon>Mycobacteriales</taxon>
        <taxon>Mycobacteriaceae</taxon>
        <taxon>Mycolicibacterium</taxon>
    </lineage>
</organism>
<protein>
    <recommendedName>
        <fullName evidence="1">Cupin type-2 domain-containing protein</fullName>
    </recommendedName>
</protein>
<proteinExistence type="predicted"/>
<gene>
    <name evidence="2" type="ORF">C8E89_13439</name>
</gene>
<dbReference type="EMBL" id="QJJU01000034">
    <property type="protein sequence ID" value="PXX00387.1"/>
    <property type="molecule type" value="Genomic_DNA"/>
</dbReference>
<sequence length="113" mass="12091">MPVHINRLADAEYSQPDGHTVVSATRVQGGDSSPTEAVTAALSHYLPRATAELAPQPRETIYVVVSGELVIESEGEATTLRSFDSAHFTAGTQPMVFNRTQLPASMLVIRPTA</sequence>
<dbReference type="CDD" id="cd20299">
    <property type="entry name" value="cupin_YP766765-like"/>
    <property type="match status" value="1"/>
</dbReference>
<dbReference type="InterPro" id="IPR014710">
    <property type="entry name" value="RmlC-like_jellyroll"/>
</dbReference>
<dbReference type="AlphaFoldDB" id="A0A318H7K4"/>
<dbReference type="SUPFAM" id="SSF51182">
    <property type="entry name" value="RmlC-like cupins"/>
    <property type="match status" value="1"/>
</dbReference>
<comment type="caution">
    <text evidence="2">The sequence shown here is derived from an EMBL/GenBank/DDBJ whole genome shotgun (WGS) entry which is preliminary data.</text>
</comment>
<reference evidence="3" key="1">
    <citation type="submission" date="2018-05" db="EMBL/GenBank/DDBJ databases">
        <authorList>
            <person name="Deangelis K."/>
            <person name="Huntemann M."/>
            <person name="Clum A."/>
            <person name="Pillay M."/>
            <person name="Palaniappan K."/>
            <person name="Varghese N."/>
            <person name="Mikhailova N."/>
            <person name="Stamatis D."/>
            <person name="Reddy T."/>
            <person name="Daum C."/>
            <person name="Shapiro N."/>
            <person name="Ivanova N."/>
            <person name="Kyrpides N."/>
            <person name="Woyke T."/>
        </authorList>
    </citation>
    <scope>NUCLEOTIDE SEQUENCE [LARGE SCALE GENOMIC DNA]</scope>
    <source>
        <strain evidence="3">GAS496</strain>
    </source>
</reference>
<dbReference type="Pfam" id="PF07883">
    <property type="entry name" value="Cupin_2"/>
    <property type="match status" value="1"/>
</dbReference>
<dbReference type="InterPro" id="IPR011051">
    <property type="entry name" value="RmlC_Cupin_sf"/>
</dbReference>
<dbReference type="Proteomes" id="UP000247781">
    <property type="component" value="Unassembled WGS sequence"/>
</dbReference>
<dbReference type="Gene3D" id="2.60.120.10">
    <property type="entry name" value="Jelly Rolls"/>
    <property type="match status" value="1"/>
</dbReference>
<reference evidence="2 3" key="2">
    <citation type="submission" date="2018-06" db="EMBL/GenBank/DDBJ databases">
        <title>Sequencing of bacterial isolates from soil warming experiment in Harvard Forest, Massachusetts, USA.</title>
        <authorList>
            <person name="Deangelis K.PhD."/>
        </authorList>
    </citation>
    <scope>NUCLEOTIDE SEQUENCE [LARGE SCALE GENOMIC DNA]</scope>
    <source>
        <strain evidence="2 3">GAS496</strain>
    </source>
</reference>